<dbReference type="Pfam" id="PF01435">
    <property type="entry name" value="Peptidase_M48"/>
    <property type="match status" value="1"/>
</dbReference>
<protein>
    <recommendedName>
        <fullName evidence="12">Protease HtpX homolog</fullName>
        <ecNumber evidence="12">3.4.24.-</ecNumber>
    </recommendedName>
</protein>
<evidence type="ECO:0000256" key="11">
    <source>
        <dbReference type="ARBA" id="ARBA00023136"/>
    </source>
</evidence>
<dbReference type="AlphaFoldDB" id="A0A1G2C867"/>
<evidence type="ECO:0000256" key="8">
    <source>
        <dbReference type="ARBA" id="ARBA00022833"/>
    </source>
</evidence>
<dbReference type="PANTHER" id="PTHR43221">
    <property type="entry name" value="PROTEASE HTPX"/>
    <property type="match status" value="1"/>
</dbReference>
<sequence>MANLYTYRDSNIRRTWALFAGFLIFVIGVGFVFSQVYGNPTILYFFVAFSVIMNVVSYWYSDKIVLAMAHAQPIEKKDSPELYRIVENLAITAGLPTPKIYIIPERALNAFATGRNPEHAVVAVTQGLLEKLDRSELEGVLAHELSHVGNRDILIGTVAVILVGFISLIADMFLRSMMWGGMRGRDSRDNTGGLFLLIGIALSILAPISATLIRLAISRKRESLADASGALLTRYPEGLASALEKIGADVLPMRAAKNTTSHLWIDDPFPGKARTSWLHKLFMTHPPIAERIAALRGLKT</sequence>
<evidence type="ECO:0000256" key="9">
    <source>
        <dbReference type="ARBA" id="ARBA00022989"/>
    </source>
</evidence>
<keyword evidence="11 12" id="KW-0472">Membrane</keyword>
<comment type="subcellular location">
    <subcellularLocation>
        <location evidence="1 12">Cell membrane</location>
        <topology evidence="1 12">Multi-pass membrane protein</topology>
    </subcellularLocation>
</comment>
<comment type="similarity">
    <text evidence="2 12">Belongs to the peptidase M48B family.</text>
</comment>
<evidence type="ECO:0000313" key="15">
    <source>
        <dbReference type="Proteomes" id="UP000176648"/>
    </source>
</evidence>
<comment type="caution">
    <text evidence="14">The sequence shown here is derived from an EMBL/GenBank/DDBJ whole genome shotgun (WGS) entry which is preliminary data.</text>
</comment>
<evidence type="ECO:0000313" key="14">
    <source>
        <dbReference type="EMBL" id="OGY96697.1"/>
    </source>
</evidence>
<keyword evidence="9 12" id="KW-1133">Transmembrane helix</keyword>
<name>A0A1G2C867_9BACT</name>
<evidence type="ECO:0000256" key="3">
    <source>
        <dbReference type="ARBA" id="ARBA00022475"/>
    </source>
</evidence>
<feature type="binding site" evidence="12">
    <location>
        <position position="222"/>
    </location>
    <ligand>
        <name>Zn(2+)</name>
        <dbReference type="ChEBI" id="CHEBI:29105"/>
        <note>catalytic</note>
    </ligand>
</feature>
<feature type="transmembrane region" description="Helical" evidence="12">
    <location>
        <begin position="153"/>
        <end position="174"/>
    </location>
</feature>
<dbReference type="GO" id="GO:0008270">
    <property type="term" value="F:zinc ion binding"/>
    <property type="evidence" value="ECO:0007669"/>
    <property type="project" value="UniProtKB-UniRule"/>
</dbReference>
<comment type="cofactor">
    <cofactor evidence="12">
        <name>Zn(2+)</name>
        <dbReference type="ChEBI" id="CHEBI:29105"/>
    </cofactor>
    <text evidence="12">Binds 1 zinc ion per subunit.</text>
</comment>
<keyword evidence="10 12" id="KW-0482">Metalloprotease</keyword>
<keyword evidence="6 12" id="KW-0479">Metal-binding</keyword>
<keyword evidence="8 12" id="KW-0862">Zinc</keyword>
<feature type="binding site" evidence="12">
    <location>
        <position position="147"/>
    </location>
    <ligand>
        <name>Zn(2+)</name>
        <dbReference type="ChEBI" id="CHEBI:29105"/>
        <note>catalytic</note>
    </ligand>
</feature>
<reference evidence="14 15" key="1">
    <citation type="journal article" date="2016" name="Nat. Commun.">
        <title>Thousands of microbial genomes shed light on interconnected biogeochemical processes in an aquifer system.</title>
        <authorList>
            <person name="Anantharaman K."/>
            <person name="Brown C.T."/>
            <person name="Hug L.A."/>
            <person name="Sharon I."/>
            <person name="Castelle C.J."/>
            <person name="Probst A.J."/>
            <person name="Thomas B.C."/>
            <person name="Singh A."/>
            <person name="Wilkins M.J."/>
            <person name="Karaoz U."/>
            <person name="Brodie E.L."/>
            <person name="Williams K.H."/>
            <person name="Hubbard S.S."/>
            <person name="Banfield J.F."/>
        </authorList>
    </citation>
    <scope>NUCLEOTIDE SEQUENCE [LARGE SCALE GENOMIC DNA]</scope>
</reference>
<dbReference type="EC" id="3.4.24.-" evidence="12"/>
<feature type="transmembrane region" description="Helical" evidence="12">
    <location>
        <begin position="16"/>
        <end position="36"/>
    </location>
</feature>
<accession>A0A1G2C867</accession>
<dbReference type="GO" id="GO:0006508">
    <property type="term" value="P:proteolysis"/>
    <property type="evidence" value="ECO:0007669"/>
    <property type="project" value="UniProtKB-KW"/>
</dbReference>
<dbReference type="CDD" id="cd07340">
    <property type="entry name" value="M48B_Htpx_like"/>
    <property type="match status" value="1"/>
</dbReference>
<dbReference type="HAMAP" id="MF_00188">
    <property type="entry name" value="Pept_M48_protease_HtpX"/>
    <property type="match status" value="1"/>
</dbReference>
<feature type="transmembrane region" description="Helical" evidence="12">
    <location>
        <begin position="194"/>
        <end position="217"/>
    </location>
</feature>
<proteinExistence type="inferred from homology"/>
<evidence type="ECO:0000259" key="13">
    <source>
        <dbReference type="Pfam" id="PF01435"/>
    </source>
</evidence>
<dbReference type="GO" id="GO:0005886">
    <property type="term" value="C:plasma membrane"/>
    <property type="evidence" value="ECO:0007669"/>
    <property type="project" value="UniProtKB-SubCell"/>
</dbReference>
<keyword evidence="4 12" id="KW-0645">Protease</keyword>
<dbReference type="InterPro" id="IPR050083">
    <property type="entry name" value="HtpX_protease"/>
</dbReference>
<gene>
    <name evidence="12" type="primary">htpX</name>
    <name evidence="14" type="ORF">A2122_00970</name>
</gene>
<organism evidence="14 15">
    <name type="scientific">Candidatus Liptonbacteria bacterium GWB1_49_6</name>
    <dbReference type="NCBI Taxonomy" id="1798644"/>
    <lineage>
        <taxon>Bacteria</taxon>
        <taxon>Candidatus Liptoniibacteriota</taxon>
    </lineage>
</organism>
<evidence type="ECO:0000256" key="7">
    <source>
        <dbReference type="ARBA" id="ARBA00022801"/>
    </source>
</evidence>
<feature type="binding site" evidence="12">
    <location>
        <position position="143"/>
    </location>
    <ligand>
        <name>Zn(2+)</name>
        <dbReference type="ChEBI" id="CHEBI:29105"/>
        <note>catalytic</note>
    </ligand>
</feature>
<feature type="domain" description="Peptidase M48" evidence="13">
    <location>
        <begin position="78"/>
        <end position="297"/>
    </location>
</feature>
<keyword evidence="3 12" id="KW-1003">Cell membrane</keyword>
<evidence type="ECO:0000256" key="5">
    <source>
        <dbReference type="ARBA" id="ARBA00022692"/>
    </source>
</evidence>
<keyword evidence="7 12" id="KW-0378">Hydrolase</keyword>
<dbReference type="InterPro" id="IPR001915">
    <property type="entry name" value="Peptidase_M48"/>
</dbReference>
<evidence type="ECO:0000256" key="1">
    <source>
        <dbReference type="ARBA" id="ARBA00004651"/>
    </source>
</evidence>
<dbReference type="GO" id="GO:0004222">
    <property type="term" value="F:metalloendopeptidase activity"/>
    <property type="evidence" value="ECO:0007669"/>
    <property type="project" value="UniProtKB-UniRule"/>
</dbReference>
<evidence type="ECO:0000256" key="10">
    <source>
        <dbReference type="ARBA" id="ARBA00023049"/>
    </source>
</evidence>
<evidence type="ECO:0000256" key="4">
    <source>
        <dbReference type="ARBA" id="ARBA00022670"/>
    </source>
</evidence>
<feature type="transmembrane region" description="Helical" evidence="12">
    <location>
        <begin position="42"/>
        <end position="60"/>
    </location>
</feature>
<evidence type="ECO:0000256" key="2">
    <source>
        <dbReference type="ARBA" id="ARBA00009779"/>
    </source>
</evidence>
<dbReference type="EMBL" id="MHKU01000025">
    <property type="protein sequence ID" value="OGY96697.1"/>
    <property type="molecule type" value="Genomic_DNA"/>
</dbReference>
<dbReference type="Proteomes" id="UP000176648">
    <property type="component" value="Unassembled WGS sequence"/>
</dbReference>
<evidence type="ECO:0000256" key="6">
    <source>
        <dbReference type="ARBA" id="ARBA00022723"/>
    </source>
</evidence>
<dbReference type="InterPro" id="IPR022919">
    <property type="entry name" value="Pept_M48_protease_HtpX"/>
</dbReference>
<dbReference type="STRING" id="1798644.A2122_00970"/>
<evidence type="ECO:0000256" key="12">
    <source>
        <dbReference type="HAMAP-Rule" id="MF_00188"/>
    </source>
</evidence>
<keyword evidence="5 12" id="KW-0812">Transmembrane</keyword>
<feature type="active site" evidence="12">
    <location>
        <position position="144"/>
    </location>
</feature>
<dbReference type="PANTHER" id="PTHR43221:SF1">
    <property type="entry name" value="PROTEASE HTPX"/>
    <property type="match status" value="1"/>
</dbReference>
<dbReference type="Gene3D" id="3.30.2010.10">
    <property type="entry name" value="Metalloproteases ('zincins'), catalytic domain"/>
    <property type="match status" value="1"/>
</dbReference>